<proteinExistence type="predicted"/>
<dbReference type="PANTHER" id="PTHR35871">
    <property type="entry name" value="EXPRESSED PROTEIN"/>
    <property type="match status" value="1"/>
</dbReference>
<dbReference type="Proteomes" id="UP000077266">
    <property type="component" value="Unassembled WGS sequence"/>
</dbReference>
<accession>A0A165IM33</accession>
<dbReference type="EMBL" id="KV425987">
    <property type="protein sequence ID" value="KZV93591.1"/>
    <property type="molecule type" value="Genomic_DNA"/>
</dbReference>
<dbReference type="InParanoid" id="A0A165IM33"/>
<name>A0A165IM33_EXIGL</name>
<feature type="non-terminal residue" evidence="2">
    <location>
        <position position="319"/>
    </location>
</feature>
<organism evidence="2 3">
    <name type="scientific">Exidia glandulosa HHB12029</name>
    <dbReference type="NCBI Taxonomy" id="1314781"/>
    <lineage>
        <taxon>Eukaryota</taxon>
        <taxon>Fungi</taxon>
        <taxon>Dikarya</taxon>
        <taxon>Basidiomycota</taxon>
        <taxon>Agaricomycotina</taxon>
        <taxon>Agaricomycetes</taxon>
        <taxon>Auriculariales</taxon>
        <taxon>Exidiaceae</taxon>
        <taxon>Exidia</taxon>
    </lineage>
</organism>
<feature type="non-terminal residue" evidence="2">
    <location>
        <position position="1"/>
    </location>
</feature>
<feature type="region of interest" description="Disordered" evidence="1">
    <location>
        <begin position="283"/>
        <end position="319"/>
    </location>
</feature>
<sequence length="319" mass="36791">LGRGLRWQKKLRLETRAFVADRTDLRTNPYGLMNCSALALRPELQKELTDHMLSLGKYVRAEDLCQYMARQDVKGRHGTKEISLSTALSWMPELRLKWCKHNKGMYKDGHERADVKLHLHSKYLPKWYSYEPRMRQWDFDTGEESVPYGPWPRDHEPAPRPRPVVAWFHDESTFAQHDRRQSQWVHQDASPLPLPKGEGASTMVADFVSADYGWLRSKDETKATRLLLKVGKNREGYFQSENVLEHVQKAMDILERDYPDEDHLLIFDNAPTHTKRAPGELSALKMPKGVPKPGTNWGVEVPMRDDNGSIVHGTDGVRA</sequence>
<evidence type="ECO:0000313" key="2">
    <source>
        <dbReference type="EMBL" id="KZV93591.1"/>
    </source>
</evidence>
<dbReference type="PANTHER" id="PTHR35871:SF1">
    <property type="entry name" value="CXC1-LIKE CYSTEINE CLUSTER ASSOCIATED WITH KDZ TRANSPOSASES DOMAIN-CONTAINING PROTEIN"/>
    <property type="match status" value="1"/>
</dbReference>
<dbReference type="AlphaFoldDB" id="A0A165IM33"/>
<gene>
    <name evidence="2" type="ORF">EXIGLDRAFT_590991</name>
</gene>
<protein>
    <submittedName>
        <fullName evidence="2">Uncharacterized protein</fullName>
    </submittedName>
</protein>
<evidence type="ECO:0000256" key="1">
    <source>
        <dbReference type="SAM" id="MobiDB-lite"/>
    </source>
</evidence>
<reference evidence="2 3" key="1">
    <citation type="journal article" date="2016" name="Mol. Biol. Evol.">
        <title>Comparative Genomics of Early-Diverging Mushroom-Forming Fungi Provides Insights into the Origins of Lignocellulose Decay Capabilities.</title>
        <authorList>
            <person name="Nagy L.G."/>
            <person name="Riley R."/>
            <person name="Tritt A."/>
            <person name="Adam C."/>
            <person name="Daum C."/>
            <person name="Floudas D."/>
            <person name="Sun H."/>
            <person name="Yadav J.S."/>
            <person name="Pangilinan J."/>
            <person name="Larsson K.H."/>
            <person name="Matsuura K."/>
            <person name="Barry K."/>
            <person name="Labutti K."/>
            <person name="Kuo R."/>
            <person name="Ohm R.A."/>
            <person name="Bhattacharya S.S."/>
            <person name="Shirouzu T."/>
            <person name="Yoshinaga Y."/>
            <person name="Martin F.M."/>
            <person name="Grigoriev I.V."/>
            <person name="Hibbett D.S."/>
        </authorList>
    </citation>
    <scope>NUCLEOTIDE SEQUENCE [LARGE SCALE GENOMIC DNA]</scope>
    <source>
        <strain evidence="2 3">HHB12029</strain>
    </source>
</reference>
<dbReference type="OrthoDB" id="6511194at2759"/>
<keyword evidence="3" id="KW-1185">Reference proteome</keyword>
<evidence type="ECO:0000313" key="3">
    <source>
        <dbReference type="Proteomes" id="UP000077266"/>
    </source>
</evidence>